<dbReference type="InterPro" id="IPR036388">
    <property type="entry name" value="WH-like_DNA-bd_sf"/>
</dbReference>
<reference evidence="7" key="1">
    <citation type="submission" date="2017-01" db="EMBL/GenBank/DDBJ databases">
        <authorList>
            <person name="Varghese N."/>
            <person name="Submissions S."/>
        </authorList>
    </citation>
    <scope>NUCLEOTIDE SEQUENCE [LARGE SCALE GENOMIC DNA]</scope>
    <source>
        <strain evidence="7">DSM 24913</strain>
    </source>
</reference>
<dbReference type="OrthoDB" id="9803735at2"/>
<dbReference type="Pfam" id="PF03466">
    <property type="entry name" value="LysR_substrate"/>
    <property type="match status" value="1"/>
</dbReference>
<gene>
    <name evidence="6" type="ORF">SAMN05421686_103257</name>
</gene>
<dbReference type="InterPro" id="IPR036390">
    <property type="entry name" value="WH_DNA-bd_sf"/>
</dbReference>
<evidence type="ECO:0000259" key="5">
    <source>
        <dbReference type="PROSITE" id="PS50931"/>
    </source>
</evidence>
<dbReference type="EMBL" id="FTOH01000003">
    <property type="protein sequence ID" value="SIS68253.1"/>
    <property type="molecule type" value="Genomic_DNA"/>
</dbReference>
<dbReference type="InterPro" id="IPR000847">
    <property type="entry name" value="LysR_HTH_N"/>
</dbReference>
<organism evidence="6 7">
    <name type="scientific">Thalassolituus maritimus</name>
    <dbReference type="NCBI Taxonomy" id="484498"/>
    <lineage>
        <taxon>Bacteria</taxon>
        <taxon>Pseudomonadati</taxon>
        <taxon>Pseudomonadota</taxon>
        <taxon>Gammaproteobacteria</taxon>
        <taxon>Oceanospirillales</taxon>
        <taxon>Oceanospirillaceae</taxon>
        <taxon>Thalassolituus</taxon>
    </lineage>
</organism>
<comment type="similarity">
    <text evidence="1">Belongs to the LysR transcriptional regulatory family.</text>
</comment>
<dbReference type="InterPro" id="IPR050950">
    <property type="entry name" value="HTH-type_LysR_regulators"/>
</dbReference>
<dbReference type="RefSeq" id="WP_076514769.1">
    <property type="nucleotide sequence ID" value="NZ_FTOH01000003.1"/>
</dbReference>
<dbReference type="PRINTS" id="PR00039">
    <property type="entry name" value="HTHLYSR"/>
</dbReference>
<dbReference type="SUPFAM" id="SSF53850">
    <property type="entry name" value="Periplasmic binding protein-like II"/>
    <property type="match status" value="1"/>
</dbReference>
<feature type="domain" description="HTH lysR-type" evidence="5">
    <location>
        <begin position="1"/>
        <end position="58"/>
    </location>
</feature>
<accession>A0A1N7L348</accession>
<dbReference type="InterPro" id="IPR005119">
    <property type="entry name" value="LysR_subst-bd"/>
</dbReference>
<dbReference type="Gene3D" id="3.40.190.290">
    <property type="match status" value="1"/>
</dbReference>
<keyword evidence="3" id="KW-0238">DNA-binding</keyword>
<evidence type="ECO:0000313" key="7">
    <source>
        <dbReference type="Proteomes" id="UP000185639"/>
    </source>
</evidence>
<keyword evidence="7" id="KW-1185">Reference proteome</keyword>
<dbReference type="Pfam" id="PF00126">
    <property type="entry name" value="HTH_1"/>
    <property type="match status" value="1"/>
</dbReference>
<dbReference type="FunFam" id="1.10.10.10:FF:000001">
    <property type="entry name" value="LysR family transcriptional regulator"/>
    <property type="match status" value="1"/>
</dbReference>
<name>A0A1N7L348_9GAMM</name>
<dbReference type="SUPFAM" id="SSF46785">
    <property type="entry name" value="Winged helix' DNA-binding domain"/>
    <property type="match status" value="1"/>
</dbReference>
<sequence>MDTQSLKAFIAVAEQKSFSAAAESLYLTQSAVSKRIKQLEEQLSTTLFDRHNRTISLTEAGEALLPRAQHILDLVSDTELELENISGDISGSLTLATSHHIGLHRLPPVLRKFVHAHPNVDLDLQFMGSERAYQAVRLRQVDLALTTLEQTPKSDIAAIPLWQDDMVCVCAANHRLAGIPQISLQDLSSEPAILPEPDTITYQLINHVFAAEGLSLKAPMPTNYLETIKMLVSVGMGWSVLPSSMVNDDALTVINWPGTSLRRQLGAVFLKHRTQSNAATALMDLLHASADD</sequence>
<dbReference type="Gene3D" id="1.10.10.10">
    <property type="entry name" value="Winged helix-like DNA-binding domain superfamily/Winged helix DNA-binding domain"/>
    <property type="match status" value="1"/>
</dbReference>
<evidence type="ECO:0000256" key="3">
    <source>
        <dbReference type="ARBA" id="ARBA00023125"/>
    </source>
</evidence>
<dbReference type="PROSITE" id="PS50931">
    <property type="entry name" value="HTH_LYSR"/>
    <property type="match status" value="1"/>
</dbReference>
<dbReference type="CDD" id="cd05466">
    <property type="entry name" value="PBP2_LTTR_substrate"/>
    <property type="match status" value="1"/>
</dbReference>
<dbReference type="GO" id="GO:0005829">
    <property type="term" value="C:cytosol"/>
    <property type="evidence" value="ECO:0007669"/>
    <property type="project" value="TreeGrafter"/>
</dbReference>
<evidence type="ECO:0000256" key="2">
    <source>
        <dbReference type="ARBA" id="ARBA00023015"/>
    </source>
</evidence>
<proteinExistence type="inferred from homology"/>
<dbReference type="PANTHER" id="PTHR30419">
    <property type="entry name" value="HTH-TYPE TRANSCRIPTIONAL REGULATOR YBHD"/>
    <property type="match status" value="1"/>
</dbReference>
<evidence type="ECO:0000256" key="4">
    <source>
        <dbReference type="ARBA" id="ARBA00023163"/>
    </source>
</evidence>
<dbReference type="GO" id="GO:0003677">
    <property type="term" value="F:DNA binding"/>
    <property type="evidence" value="ECO:0007669"/>
    <property type="project" value="UniProtKB-KW"/>
</dbReference>
<dbReference type="STRING" id="484498.SAMN05421686_103257"/>
<evidence type="ECO:0000256" key="1">
    <source>
        <dbReference type="ARBA" id="ARBA00009437"/>
    </source>
</evidence>
<dbReference type="AlphaFoldDB" id="A0A1N7L348"/>
<dbReference type="PANTHER" id="PTHR30419:SF8">
    <property type="entry name" value="NITROGEN ASSIMILATION TRANSCRIPTIONAL ACTIVATOR-RELATED"/>
    <property type="match status" value="1"/>
</dbReference>
<evidence type="ECO:0000313" key="6">
    <source>
        <dbReference type="EMBL" id="SIS68253.1"/>
    </source>
</evidence>
<keyword evidence="2" id="KW-0805">Transcription regulation</keyword>
<protein>
    <submittedName>
        <fullName evidence="6">Transcriptional regulator, LysR family</fullName>
    </submittedName>
</protein>
<keyword evidence="4" id="KW-0804">Transcription</keyword>
<dbReference type="GO" id="GO:0003700">
    <property type="term" value="F:DNA-binding transcription factor activity"/>
    <property type="evidence" value="ECO:0007669"/>
    <property type="project" value="InterPro"/>
</dbReference>
<dbReference type="Proteomes" id="UP000185639">
    <property type="component" value="Unassembled WGS sequence"/>
</dbReference>